<reference evidence="3" key="1">
    <citation type="submission" date="2023-06" db="EMBL/GenBank/DDBJ databases">
        <title>Genome sequences of Xanthomonas arboricola from Serbia and Montenegro.</title>
        <authorList>
            <person name="Ilicic R."/>
            <person name="Jelusic A."/>
            <person name="Harrison J."/>
            <person name="Greer S."/>
            <person name="Grant M."/>
            <person name="Vicente J."/>
            <person name="Popovic Milovanovic T."/>
            <person name="Studholme D.J."/>
        </authorList>
    </citation>
    <scope>NUCLEOTIDE SEQUENCE</scope>
    <source>
        <strain evidence="3">Xp320</strain>
    </source>
</reference>
<gene>
    <name evidence="3" type="ORF">QSH54_08065</name>
</gene>
<feature type="signal peptide" evidence="1">
    <location>
        <begin position="1"/>
        <end position="24"/>
    </location>
</feature>
<dbReference type="Gene3D" id="3.10.180.10">
    <property type="entry name" value="2,3-Dihydroxybiphenyl 1,2-Dioxygenase, domain 1"/>
    <property type="match status" value="1"/>
</dbReference>
<accession>A0AAP4NGV0</accession>
<dbReference type="PANTHER" id="PTHR35006:SF4">
    <property type="entry name" value="BLR7706 PROTEIN"/>
    <property type="match status" value="1"/>
</dbReference>
<dbReference type="AlphaFoldDB" id="A0AAP4NGV0"/>
<feature type="chain" id="PRO_5042995145" description="VOC domain-containing protein" evidence="1">
    <location>
        <begin position="25"/>
        <end position="76"/>
    </location>
</feature>
<dbReference type="InterPro" id="IPR029068">
    <property type="entry name" value="Glyas_Bleomycin-R_OHBP_Dase"/>
</dbReference>
<feature type="domain" description="VOC" evidence="2">
    <location>
        <begin position="1"/>
        <end position="73"/>
    </location>
</feature>
<comment type="caution">
    <text evidence="3">The sequence shown here is derived from an EMBL/GenBank/DDBJ whole genome shotgun (WGS) entry which is preliminary data.</text>
</comment>
<name>A0AAP4NGV0_9XANT</name>
<protein>
    <recommendedName>
        <fullName evidence="2">VOC domain-containing protein</fullName>
    </recommendedName>
</protein>
<organism evidence="3">
    <name type="scientific">Xanthomonas arboricola pv. pruni</name>
    <dbReference type="NCBI Taxonomy" id="69929"/>
    <lineage>
        <taxon>Bacteria</taxon>
        <taxon>Pseudomonadati</taxon>
        <taxon>Pseudomonadota</taxon>
        <taxon>Gammaproteobacteria</taxon>
        <taxon>Lysobacterales</taxon>
        <taxon>Lysobacteraceae</taxon>
        <taxon>Xanthomonas</taxon>
    </lineage>
</organism>
<proteinExistence type="predicted"/>
<dbReference type="PROSITE" id="PS51819">
    <property type="entry name" value="VOC"/>
    <property type="match status" value="1"/>
</dbReference>
<evidence type="ECO:0000256" key="1">
    <source>
        <dbReference type="SAM" id="SignalP"/>
    </source>
</evidence>
<keyword evidence="1" id="KW-0732">Signal</keyword>
<dbReference type="SUPFAM" id="SSF54593">
    <property type="entry name" value="Glyoxalase/Bleomycin resistance protein/Dihydroxybiphenyl dioxygenase"/>
    <property type="match status" value="1"/>
</dbReference>
<dbReference type="EMBL" id="JASVYU010000007">
    <property type="protein sequence ID" value="MDN0286604.1"/>
    <property type="molecule type" value="Genomic_DNA"/>
</dbReference>
<evidence type="ECO:0000259" key="2">
    <source>
        <dbReference type="PROSITE" id="PS51819"/>
    </source>
</evidence>
<dbReference type="PANTHER" id="PTHR35006">
    <property type="entry name" value="GLYOXALASE FAMILY PROTEIN (AFU_ORTHOLOGUE AFUA_5G14830)"/>
    <property type="match status" value="1"/>
</dbReference>
<evidence type="ECO:0000313" key="3">
    <source>
        <dbReference type="EMBL" id="MDN0286604.1"/>
    </source>
</evidence>
<sequence>MKQRQVTQCAPGAGFHLAFAAANAGAVNAFHLAALQHGGSCNGAPGLRPDYGDDYYAAFVIDPDGHHIEAVVDTTL</sequence>
<dbReference type="InterPro" id="IPR037523">
    <property type="entry name" value="VOC_core"/>
</dbReference>